<accession>A0A8S1TR15</accession>
<dbReference type="Proteomes" id="UP000689195">
    <property type="component" value="Unassembled WGS sequence"/>
</dbReference>
<comment type="caution">
    <text evidence="1">The sequence shown here is derived from an EMBL/GenBank/DDBJ whole genome shotgun (WGS) entry which is preliminary data.</text>
</comment>
<dbReference type="EMBL" id="CAJJDO010000025">
    <property type="protein sequence ID" value="CAD8154468.1"/>
    <property type="molecule type" value="Genomic_DNA"/>
</dbReference>
<sequence>MLIKFNTDLLITLSCSQKDGNIIHSLFQKMVSKLYQLRHSILNESFTISFYANSNYAARKLQYTFYFEFSLTIEKKY</sequence>
<name>A0A8S1TR15_9CILI</name>
<evidence type="ECO:0000313" key="1">
    <source>
        <dbReference type="EMBL" id="CAD8154468.1"/>
    </source>
</evidence>
<protein>
    <submittedName>
        <fullName evidence="1">Uncharacterized protein</fullName>
    </submittedName>
</protein>
<reference evidence="1" key="1">
    <citation type="submission" date="2021-01" db="EMBL/GenBank/DDBJ databases">
        <authorList>
            <consortium name="Genoscope - CEA"/>
            <person name="William W."/>
        </authorList>
    </citation>
    <scope>NUCLEOTIDE SEQUENCE</scope>
</reference>
<organism evidence="1 2">
    <name type="scientific">Paramecium pentaurelia</name>
    <dbReference type="NCBI Taxonomy" id="43138"/>
    <lineage>
        <taxon>Eukaryota</taxon>
        <taxon>Sar</taxon>
        <taxon>Alveolata</taxon>
        <taxon>Ciliophora</taxon>
        <taxon>Intramacronucleata</taxon>
        <taxon>Oligohymenophorea</taxon>
        <taxon>Peniculida</taxon>
        <taxon>Parameciidae</taxon>
        <taxon>Paramecium</taxon>
    </lineage>
</organism>
<dbReference type="AlphaFoldDB" id="A0A8S1TR15"/>
<proteinExistence type="predicted"/>
<keyword evidence="2" id="KW-1185">Reference proteome</keyword>
<evidence type="ECO:0000313" key="2">
    <source>
        <dbReference type="Proteomes" id="UP000689195"/>
    </source>
</evidence>
<gene>
    <name evidence="1" type="ORF">PPENT_87.1.T0250388</name>
</gene>